<dbReference type="Pfam" id="PF03070">
    <property type="entry name" value="TENA_THI-4"/>
    <property type="match status" value="1"/>
</dbReference>
<evidence type="ECO:0000256" key="7">
    <source>
        <dbReference type="ARBA" id="ARBA00022977"/>
    </source>
</evidence>
<comment type="similarity">
    <text evidence="3 9">Belongs to the TenA family.</text>
</comment>
<feature type="domain" description="Thiaminase-2/PQQC" evidence="10">
    <location>
        <begin position="11"/>
        <end position="216"/>
    </location>
</feature>
<comment type="catalytic activity">
    <reaction evidence="1 9">
        <text>4-amino-5-aminomethyl-2-methylpyrimidine + H2O = 4-amino-5-hydroxymethyl-2-methylpyrimidine + NH4(+)</text>
        <dbReference type="Rhea" id="RHEA:31799"/>
        <dbReference type="ChEBI" id="CHEBI:15377"/>
        <dbReference type="ChEBI" id="CHEBI:16892"/>
        <dbReference type="ChEBI" id="CHEBI:28938"/>
        <dbReference type="ChEBI" id="CHEBI:63416"/>
        <dbReference type="EC" id="3.5.99.2"/>
    </reaction>
</comment>
<dbReference type="EMBL" id="FNQR01000002">
    <property type="protein sequence ID" value="SEA03303.1"/>
    <property type="molecule type" value="Genomic_DNA"/>
</dbReference>
<dbReference type="InterPro" id="IPR050967">
    <property type="entry name" value="Thiamine_Salvage_TenA"/>
</dbReference>
<reference evidence="11 12" key="1">
    <citation type="submission" date="2016-10" db="EMBL/GenBank/DDBJ databases">
        <authorList>
            <person name="de Groot N.N."/>
        </authorList>
    </citation>
    <scope>NUCLEOTIDE SEQUENCE [LARGE SCALE GENOMIC DNA]</scope>
    <source>
        <strain evidence="11 12">CCM7597</strain>
    </source>
</reference>
<comment type="subunit">
    <text evidence="4">Homotetramer.</text>
</comment>
<dbReference type="UniPathway" id="UPA00060"/>
<dbReference type="EC" id="3.5.99.2" evidence="5 9"/>
<evidence type="ECO:0000256" key="4">
    <source>
        <dbReference type="ARBA" id="ARBA00011881"/>
    </source>
</evidence>
<dbReference type="GO" id="GO:0009229">
    <property type="term" value="P:thiamine diphosphate biosynthetic process"/>
    <property type="evidence" value="ECO:0007669"/>
    <property type="project" value="UniProtKB-UniPathway"/>
</dbReference>
<keyword evidence="9" id="KW-0378">Hydrolase</keyword>
<dbReference type="GO" id="GO:0005829">
    <property type="term" value="C:cytosol"/>
    <property type="evidence" value="ECO:0007669"/>
    <property type="project" value="TreeGrafter"/>
</dbReference>
<keyword evidence="12" id="KW-1185">Reference proteome</keyword>
<protein>
    <recommendedName>
        <fullName evidence="6 9">Aminopyrimidine aminohydrolase</fullName>
        <ecNumber evidence="5 9">3.5.99.2</ecNumber>
    </recommendedName>
</protein>
<dbReference type="Gene3D" id="1.20.910.10">
    <property type="entry name" value="Heme oxygenase-like"/>
    <property type="match status" value="1"/>
</dbReference>
<dbReference type="OrthoDB" id="34166at2"/>
<evidence type="ECO:0000313" key="12">
    <source>
        <dbReference type="Proteomes" id="UP000198584"/>
    </source>
</evidence>
<dbReference type="GO" id="GO:0050334">
    <property type="term" value="F:thiaminase activity"/>
    <property type="evidence" value="ECO:0007669"/>
    <property type="project" value="UniProtKB-EC"/>
</dbReference>
<evidence type="ECO:0000256" key="9">
    <source>
        <dbReference type="RuleBase" id="RU363093"/>
    </source>
</evidence>
<dbReference type="NCBIfam" id="TIGR04306">
    <property type="entry name" value="salvage_TenA"/>
    <property type="match status" value="1"/>
</dbReference>
<evidence type="ECO:0000256" key="6">
    <source>
        <dbReference type="ARBA" id="ARBA00013647"/>
    </source>
</evidence>
<dbReference type="Proteomes" id="UP000198584">
    <property type="component" value="Unassembled WGS sequence"/>
</dbReference>
<keyword evidence="7 9" id="KW-0784">Thiamine biosynthesis</keyword>
<dbReference type="InterPro" id="IPR027574">
    <property type="entry name" value="Thiaminase_II"/>
</dbReference>
<name>A0A1H3XVG3_9BACI</name>
<comment type="pathway">
    <text evidence="2 9">Cofactor biosynthesis; thiamine diphosphate biosynthesis.</text>
</comment>
<dbReference type="AlphaFoldDB" id="A0A1H3XVG3"/>
<dbReference type="InterPro" id="IPR004305">
    <property type="entry name" value="Thiaminase-2/PQQC"/>
</dbReference>
<dbReference type="InterPro" id="IPR016084">
    <property type="entry name" value="Haem_Oase-like_multi-hlx"/>
</dbReference>
<comment type="catalytic activity">
    <reaction evidence="8 9">
        <text>thiamine + H2O = 5-(2-hydroxyethyl)-4-methylthiazole + 4-amino-5-hydroxymethyl-2-methylpyrimidine + H(+)</text>
        <dbReference type="Rhea" id="RHEA:17509"/>
        <dbReference type="ChEBI" id="CHEBI:15377"/>
        <dbReference type="ChEBI" id="CHEBI:15378"/>
        <dbReference type="ChEBI" id="CHEBI:16892"/>
        <dbReference type="ChEBI" id="CHEBI:17957"/>
        <dbReference type="ChEBI" id="CHEBI:18385"/>
        <dbReference type="EC" id="3.5.99.2"/>
    </reaction>
</comment>
<proteinExistence type="inferred from homology"/>
<comment type="function">
    <text evidence="9">Catalyzes an amino-pyrimidine hydrolysis reaction at the C5' of the pyrimidine moiety of thiamine compounds, a reaction that is part of a thiamine salvage pathway.</text>
</comment>
<accession>A0A1H3XVG3</accession>
<gene>
    <name evidence="11" type="ORF">SAMN05421743_102270</name>
</gene>
<dbReference type="PANTHER" id="PTHR43198">
    <property type="entry name" value="BIFUNCTIONAL TH2 PROTEIN"/>
    <property type="match status" value="1"/>
</dbReference>
<dbReference type="RefSeq" id="WP_093042470.1">
    <property type="nucleotide sequence ID" value="NZ_FNQR01000002.1"/>
</dbReference>
<evidence type="ECO:0000256" key="2">
    <source>
        <dbReference type="ARBA" id="ARBA00004948"/>
    </source>
</evidence>
<dbReference type="STRING" id="571932.SAMN05421743_102270"/>
<dbReference type="SUPFAM" id="SSF48613">
    <property type="entry name" value="Heme oxygenase-like"/>
    <property type="match status" value="1"/>
</dbReference>
<evidence type="ECO:0000259" key="10">
    <source>
        <dbReference type="Pfam" id="PF03070"/>
    </source>
</evidence>
<evidence type="ECO:0000256" key="5">
    <source>
        <dbReference type="ARBA" id="ARBA00012684"/>
    </source>
</evidence>
<evidence type="ECO:0000256" key="1">
    <source>
        <dbReference type="ARBA" id="ARBA00001881"/>
    </source>
</evidence>
<evidence type="ECO:0000256" key="3">
    <source>
        <dbReference type="ARBA" id="ARBA00010264"/>
    </source>
</evidence>
<evidence type="ECO:0000256" key="8">
    <source>
        <dbReference type="ARBA" id="ARBA00048337"/>
    </source>
</evidence>
<organism evidence="11 12">
    <name type="scientific">Thalassobacillus cyri</name>
    <dbReference type="NCBI Taxonomy" id="571932"/>
    <lineage>
        <taxon>Bacteria</taxon>
        <taxon>Bacillati</taxon>
        <taxon>Bacillota</taxon>
        <taxon>Bacilli</taxon>
        <taxon>Bacillales</taxon>
        <taxon>Bacillaceae</taxon>
        <taxon>Thalassobacillus</taxon>
    </lineage>
</organism>
<sequence length="229" mass="26615">MTFSKELRKENDDIFKKIFRHPFVDGIGKGDVPKEALVHYIKADFEYLNAFMHIYGIAVSKSGNRDDISLFHDQIGFVLNSETHPHHNFCDQAGVVYEDMQGYPLPPTADHYIKHMMYHAHTGDLGEILCALLPCPWTYLEIGQVLTEQYEPNDSHPFNPWIKFYADAEVRGLTGKLRNRLDELAEVVSEQQRTRMKEAFRKSCQLELAFWEMAYTCEEWPVQKVVAQQ</sequence>
<dbReference type="PANTHER" id="PTHR43198:SF2">
    <property type="entry name" value="SI:CH1073-67J19.1-RELATED"/>
    <property type="match status" value="1"/>
</dbReference>
<dbReference type="CDD" id="cd19360">
    <property type="entry name" value="TenA_C_SaTenA-like"/>
    <property type="match status" value="1"/>
</dbReference>
<dbReference type="GO" id="GO:0009228">
    <property type="term" value="P:thiamine biosynthetic process"/>
    <property type="evidence" value="ECO:0007669"/>
    <property type="project" value="UniProtKB-KW"/>
</dbReference>
<evidence type="ECO:0000313" key="11">
    <source>
        <dbReference type="EMBL" id="SEA03303.1"/>
    </source>
</evidence>